<name>A0AA92V1Q3_9BACT</name>
<proteinExistence type="predicted"/>
<reference evidence="1 2" key="1">
    <citation type="submission" date="2018-08" db="EMBL/GenBank/DDBJ databases">
        <title>A genome reference for cultivated species of the human gut microbiota.</title>
        <authorList>
            <person name="Zou Y."/>
            <person name="Xue W."/>
            <person name="Luo G."/>
        </authorList>
    </citation>
    <scope>NUCLEOTIDE SEQUENCE [LARGE SCALE GENOMIC DNA]</scope>
    <source>
        <strain evidence="1 2">AM42-23AC</strain>
    </source>
</reference>
<gene>
    <name evidence="1" type="ORF">DW916_08200</name>
</gene>
<organism evidence="1 2">
    <name type="scientific">Segatella copri</name>
    <dbReference type="NCBI Taxonomy" id="165179"/>
    <lineage>
        <taxon>Bacteria</taxon>
        <taxon>Pseudomonadati</taxon>
        <taxon>Bacteroidota</taxon>
        <taxon>Bacteroidia</taxon>
        <taxon>Bacteroidales</taxon>
        <taxon>Prevotellaceae</taxon>
        <taxon>Segatella</taxon>
    </lineage>
</organism>
<comment type="caution">
    <text evidence="1">The sequence shown here is derived from an EMBL/GenBank/DDBJ whole genome shotgun (WGS) entry which is preliminary data.</text>
</comment>
<sequence length="123" mass="14410">MILSLIKTMQYTNAPYVITEEEDNRIRNRRETFIRETGTEVLITMITSYGLAPGGCKTLSLHMVVFIRELTLALFDNTFVTHMDDFSILQIHNTLINSHLQKRVYKRGISDKIYLKTKKEQQR</sequence>
<dbReference type="Proteomes" id="UP000284990">
    <property type="component" value="Unassembled WGS sequence"/>
</dbReference>
<protein>
    <submittedName>
        <fullName evidence="1">Uncharacterized protein</fullName>
    </submittedName>
</protein>
<accession>A0AA92V1Q3</accession>
<dbReference type="EMBL" id="QSFW01000014">
    <property type="protein sequence ID" value="RHA86835.1"/>
    <property type="molecule type" value="Genomic_DNA"/>
</dbReference>
<evidence type="ECO:0000313" key="2">
    <source>
        <dbReference type="Proteomes" id="UP000284990"/>
    </source>
</evidence>
<evidence type="ECO:0000313" key="1">
    <source>
        <dbReference type="EMBL" id="RHA86835.1"/>
    </source>
</evidence>
<dbReference type="AlphaFoldDB" id="A0AA92V1Q3"/>